<dbReference type="Pfam" id="PF03060">
    <property type="entry name" value="NMO"/>
    <property type="match status" value="1"/>
</dbReference>
<sequence length="360" mass="37550">MIWAVTRVRDMIEQRNAPVIAAPMAGGISTPELVAAVGGAGGFGFLAAGYLAEDDLAGQIRRVRELSSEPFGVNLFVPGPRRDLDLAEYRERVAAEAERYGVQAGSGHWDDDLYQAKVELVIDERVPVVSFTFGRPEKSTVDRLHEVGAQVVCTVTTPDEARLAAEVGADLLCVQGSEAGGHRGVFEDDPDSPAGGEPYGLLGALRTISGAVDLPLVGAGGVVTGADLAAVLSAGAVAAQLGTAFLVSAEAGTAPTQRAELAAGTRSTAITRAFSGRPARGLVNRFLREHGPHAPAAYPQLHHLTKPVRGAAGRADDPEAMSLWAGQTYAQATPRPAAELVRELVEQARTALDAAGARLR</sequence>
<proteinExistence type="inferred from homology"/>
<dbReference type="Gene3D" id="3.20.20.70">
    <property type="entry name" value="Aldolase class I"/>
    <property type="match status" value="1"/>
</dbReference>
<dbReference type="Proteomes" id="UP001500483">
    <property type="component" value="Unassembled WGS sequence"/>
</dbReference>
<keyword evidence="11" id="KW-1185">Reference proteome</keyword>
<accession>A0ABP6RWN0</accession>
<comment type="cofactor">
    <cofactor evidence="1">
        <name>FMN</name>
        <dbReference type="ChEBI" id="CHEBI:58210"/>
    </cofactor>
</comment>
<dbReference type="InterPro" id="IPR013785">
    <property type="entry name" value="Aldolase_TIM"/>
</dbReference>
<evidence type="ECO:0000256" key="5">
    <source>
        <dbReference type="ARBA" id="ARBA00022643"/>
    </source>
</evidence>
<comment type="caution">
    <text evidence="10">The sequence shown here is derived from an EMBL/GenBank/DDBJ whole genome shotgun (WGS) entry which is preliminary data.</text>
</comment>
<gene>
    <name evidence="10" type="ORF">GCM10020366_48710</name>
</gene>
<evidence type="ECO:0000256" key="4">
    <source>
        <dbReference type="ARBA" id="ARBA00022630"/>
    </source>
</evidence>
<protein>
    <recommendedName>
        <fullName evidence="8">Propionate 3-nitronate monooxygenase</fullName>
    </recommendedName>
</protein>
<dbReference type="PANTHER" id="PTHR42747">
    <property type="entry name" value="NITRONATE MONOOXYGENASE-RELATED"/>
    <property type="match status" value="1"/>
</dbReference>
<evidence type="ECO:0000313" key="10">
    <source>
        <dbReference type="EMBL" id="GAA3362105.1"/>
    </source>
</evidence>
<keyword evidence="5" id="KW-0288">FMN</keyword>
<comment type="similarity">
    <text evidence="2">Belongs to the nitronate monooxygenase family. NMO class I subfamily.</text>
</comment>
<comment type="catalytic activity">
    <reaction evidence="9">
        <text>3 propionate 3-nitronate + 3 O2 + H2O = 3 3-oxopropanoate + 2 nitrate + nitrite + H2O2 + 3 H(+)</text>
        <dbReference type="Rhea" id="RHEA:57332"/>
        <dbReference type="ChEBI" id="CHEBI:15377"/>
        <dbReference type="ChEBI" id="CHEBI:15378"/>
        <dbReference type="ChEBI" id="CHEBI:15379"/>
        <dbReference type="ChEBI" id="CHEBI:16240"/>
        <dbReference type="ChEBI" id="CHEBI:16301"/>
        <dbReference type="ChEBI" id="CHEBI:17632"/>
        <dbReference type="ChEBI" id="CHEBI:33190"/>
        <dbReference type="ChEBI" id="CHEBI:136067"/>
    </reaction>
</comment>
<dbReference type="CDD" id="cd04730">
    <property type="entry name" value="NPD_like"/>
    <property type="match status" value="1"/>
</dbReference>
<keyword evidence="4" id="KW-0285">Flavoprotein</keyword>
<evidence type="ECO:0000256" key="8">
    <source>
        <dbReference type="ARBA" id="ARBA00031155"/>
    </source>
</evidence>
<dbReference type="SUPFAM" id="SSF51412">
    <property type="entry name" value="Inosine monophosphate dehydrogenase (IMPDH)"/>
    <property type="match status" value="1"/>
</dbReference>
<evidence type="ECO:0000313" key="11">
    <source>
        <dbReference type="Proteomes" id="UP001500483"/>
    </source>
</evidence>
<keyword evidence="7 10" id="KW-0503">Monooxygenase</keyword>
<reference evidence="11" key="1">
    <citation type="journal article" date="2019" name="Int. J. Syst. Evol. Microbiol.">
        <title>The Global Catalogue of Microorganisms (GCM) 10K type strain sequencing project: providing services to taxonomists for standard genome sequencing and annotation.</title>
        <authorList>
            <consortium name="The Broad Institute Genomics Platform"/>
            <consortium name="The Broad Institute Genome Sequencing Center for Infectious Disease"/>
            <person name="Wu L."/>
            <person name="Ma J."/>
        </authorList>
    </citation>
    <scope>NUCLEOTIDE SEQUENCE [LARGE SCALE GENOMIC DNA]</scope>
    <source>
        <strain evidence="11">JCM 9687</strain>
    </source>
</reference>
<keyword evidence="3" id="KW-0216">Detoxification</keyword>
<evidence type="ECO:0000256" key="3">
    <source>
        <dbReference type="ARBA" id="ARBA00022575"/>
    </source>
</evidence>
<keyword evidence="6" id="KW-0560">Oxidoreductase</keyword>
<evidence type="ECO:0000256" key="7">
    <source>
        <dbReference type="ARBA" id="ARBA00023033"/>
    </source>
</evidence>
<dbReference type="EMBL" id="BAAAYK010000038">
    <property type="protein sequence ID" value="GAA3362105.1"/>
    <property type="molecule type" value="Genomic_DNA"/>
</dbReference>
<dbReference type="GO" id="GO:0004497">
    <property type="term" value="F:monooxygenase activity"/>
    <property type="evidence" value="ECO:0007669"/>
    <property type="project" value="UniProtKB-KW"/>
</dbReference>
<dbReference type="InterPro" id="IPR004136">
    <property type="entry name" value="NMO"/>
</dbReference>
<evidence type="ECO:0000256" key="1">
    <source>
        <dbReference type="ARBA" id="ARBA00001917"/>
    </source>
</evidence>
<name>A0ABP6RWN0_9PSEU</name>
<evidence type="ECO:0000256" key="6">
    <source>
        <dbReference type="ARBA" id="ARBA00023002"/>
    </source>
</evidence>
<evidence type="ECO:0000256" key="9">
    <source>
        <dbReference type="ARBA" id="ARBA00049401"/>
    </source>
</evidence>
<dbReference type="PANTHER" id="PTHR42747:SF3">
    <property type="entry name" value="NITRONATE MONOOXYGENASE-RELATED"/>
    <property type="match status" value="1"/>
</dbReference>
<evidence type="ECO:0000256" key="2">
    <source>
        <dbReference type="ARBA" id="ARBA00009881"/>
    </source>
</evidence>
<organism evidence="10 11">
    <name type="scientific">Saccharopolyspora gregorii</name>
    <dbReference type="NCBI Taxonomy" id="33914"/>
    <lineage>
        <taxon>Bacteria</taxon>
        <taxon>Bacillati</taxon>
        <taxon>Actinomycetota</taxon>
        <taxon>Actinomycetes</taxon>
        <taxon>Pseudonocardiales</taxon>
        <taxon>Pseudonocardiaceae</taxon>
        <taxon>Saccharopolyspora</taxon>
    </lineage>
</organism>